<organism evidence="9">
    <name type="scientific">uncultured Gemmatimonadales bacterium HF4000_15H13</name>
    <dbReference type="NCBI Taxonomy" id="723618"/>
    <lineage>
        <taxon>Bacteria</taxon>
        <taxon>Pseudomonadati</taxon>
        <taxon>Gemmatimonadota</taxon>
        <taxon>Gemmatimonadia</taxon>
        <taxon>Gemmatimonadales</taxon>
        <taxon>environmental samples</taxon>
    </lineage>
</organism>
<protein>
    <submittedName>
        <fullName evidence="9">Choline-glycine betaine transporter</fullName>
    </submittedName>
</protein>
<dbReference type="GO" id="GO:0022857">
    <property type="term" value="F:transmembrane transporter activity"/>
    <property type="evidence" value="ECO:0007669"/>
    <property type="project" value="InterPro"/>
</dbReference>
<proteinExistence type="inferred from homology"/>
<keyword evidence="3" id="KW-0813">Transport</keyword>
<evidence type="ECO:0000256" key="8">
    <source>
        <dbReference type="SAM" id="Phobius"/>
    </source>
</evidence>
<sequence>MQRSEVDRFIFVATVILLLAVSVPLILAPDAGGAAVQSVFDFITGNFGVLYIWAAVINLVFLAWLAFGRYGRVRLSNDDSPPEFSTFSWVSMLFCAGIGTGILYWGTIEWAYYYDAPPYGVVPRSPEAIEWATSYPIFHWGVTGWAFYCLPALAISYAYFCRGTKSMRLSDNCRAVIGDHADGALGKVIDLLFMLGLLGAAGTGIGLAVPLISSGLSQLLGVADSFQLDLAVVLAVTAVFAASVYAGLERGIRRLSNLNVMLTLGLLLFVLIVGPTLFILKAGTSSLGHVLQNFVRMNSWTEPIGDSGFVETWTIFYWAWWIALGPYMGMFVARISRGRTIREVTFGMLGFGTAGCALFFMVFGNYALHLELSEALSVTTMLQEEGAPQAIIAVVQSLPFSSIVLPLFCLVCLVFMATTYDSAAYTLALGATRRLQVGQDPPRWHRLFWAFGIGVLPVTLMFLDGLTPLQTASVVVSLPLIAVGVLMAASLVRSLREDQAEGS</sequence>
<keyword evidence="7 8" id="KW-0472">Membrane</keyword>
<evidence type="ECO:0000256" key="4">
    <source>
        <dbReference type="ARBA" id="ARBA00022475"/>
    </source>
</evidence>
<name>E7C8A3_9BACT</name>
<evidence type="ECO:0000256" key="5">
    <source>
        <dbReference type="ARBA" id="ARBA00022692"/>
    </source>
</evidence>
<evidence type="ECO:0000256" key="6">
    <source>
        <dbReference type="ARBA" id="ARBA00022989"/>
    </source>
</evidence>
<dbReference type="InterPro" id="IPR000060">
    <property type="entry name" value="BCCT_transptr"/>
</dbReference>
<feature type="transmembrane region" description="Helical" evidence="8">
    <location>
        <begin position="137"/>
        <end position="160"/>
    </location>
</feature>
<feature type="transmembrane region" description="Helical" evidence="8">
    <location>
        <begin position="225"/>
        <end position="248"/>
    </location>
</feature>
<evidence type="ECO:0000256" key="3">
    <source>
        <dbReference type="ARBA" id="ARBA00022448"/>
    </source>
</evidence>
<feature type="transmembrane region" description="Helical" evidence="8">
    <location>
        <begin position="472"/>
        <end position="492"/>
    </location>
</feature>
<dbReference type="PANTHER" id="PTHR30047">
    <property type="entry name" value="HIGH-AFFINITY CHOLINE TRANSPORT PROTEIN-RELATED"/>
    <property type="match status" value="1"/>
</dbReference>
<dbReference type="Pfam" id="PF02028">
    <property type="entry name" value="BCCT"/>
    <property type="match status" value="1"/>
</dbReference>
<dbReference type="AlphaFoldDB" id="E7C8A3"/>
<comment type="similarity">
    <text evidence="2">Belongs to the BCCT transporter (TC 2.A.15) family.</text>
</comment>
<feature type="transmembrane region" description="Helical" evidence="8">
    <location>
        <begin position="315"/>
        <end position="333"/>
    </location>
</feature>
<dbReference type="NCBIfam" id="TIGR00842">
    <property type="entry name" value="bcct"/>
    <property type="match status" value="1"/>
</dbReference>
<feature type="transmembrane region" description="Helical" evidence="8">
    <location>
        <begin position="48"/>
        <end position="67"/>
    </location>
</feature>
<keyword evidence="4" id="KW-1003">Cell membrane</keyword>
<feature type="transmembrane region" description="Helical" evidence="8">
    <location>
        <begin position="260"/>
        <end position="280"/>
    </location>
</feature>
<feature type="transmembrane region" description="Helical" evidence="8">
    <location>
        <begin position="191"/>
        <end position="213"/>
    </location>
</feature>
<feature type="transmembrane region" description="Helical" evidence="8">
    <location>
        <begin position="447"/>
        <end position="466"/>
    </location>
</feature>
<dbReference type="GO" id="GO:0005886">
    <property type="term" value="C:plasma membrane"/>
    <property type="evidence" value="ECO:0007669"/>
    <property type="project" value="UniProtKB-SubCell"/>
</dbReference>
<feature type="transmembrane region" description="Helical" evidence="8">
    <location>
        <begin position="87"/>
        <end position="106"/>
    </location>
</feature>
<evidence type="ECO:0000256" key="2">
    <source>
        <dbReference type="ARBA" id="ARBA00005658"/>
    </source>
</evidence>
<feature type="transmembrane region" description="Helical" evidence="8">
    <location>
        <begin position="403"/>
        <end position="427"/>
    </location>
</feature>
<evidence type="ECO:0000256" key="1">
    <source>
        <dbReference type="ARBA" id="ARBA00004651"/>
    </source>
</evidence>
<feature type="transmembrane region" description="Helical" evidence="8">
    <location>
        <begin position="9"/>
        <end position="28"/>
    </location>
</feature>
<dbReference type="PANTHER" id="PTHR30047:SF7">
    <property type="entry name" value="HIGH-AFFINITY CHOLINE TRANSPORT PROTEIN"/>
    <property type="match status" value="1"/>
</dbReference>
<evidence type="ECO:0000256" key="7">
    <source>
        <dbReference type="ARBA" id="ARBA00023136"/>
    </source>
</evidence>
<evidence type="ECO:0000313" key="9">
    <source>
        <dbReference type="EMBL" id="ADI23677.1"/>
    </source>
</evidence>
<dbReference type="EMBL" id="GU568020">
    <property type="protein sequence ID" value="ADI23677.1"/>
    <property type="molecule type" value="Genomic_DNA"/>
</dbReference>
<keyword evidence="5 8" id="KW-0812">Transmembrane</keyword>
<comment type="subcellular location">
    <subcellularLocation>
        <location evidence="1">Cell membrane</location>
        <topology evidence="1">Multi-pass membrane protein</topology>
    </subcellularLocation>
</comment>
<keyword evidence="6 8" id="KW-1133">Transmembrane helix</keyword>
<reference evidence="9" key="1">
    <citation type="submission" date="2010-01" db="EMBL/GenBank/DDBJ databases">
        <title>Genome fragments of uncultured bacteria from the North Pacific subtropical Gyre.</title>
        <authorList>
            <person name="Pham V.D."/>
            <person name="Delong E.F."/>
        </authorList>
    </citation>
    <scope>NUCLEOTIDE SEQUENCE</scope>
</reference>
<feature type="transmembrane region" description="Helical" evidence="8">
    <location>
        <begin position="345"/>
        <end position="368"/>
    </location>
</feature>
<accession>E7C8A3</accession>